<protein>
    <submittedName>
        <fullName evidence="1">Disease resistance protein</fullName>
    </submittedName>
</protein>
<proteinExistence type="predicted"/>
<name>A0ACC0ISG1_9ERIC</name>
<dbReference type="EMBL" id="CM045760">
    <property type="protein sequence ID" value="KAI8028400.1"/>
    <property type="molecule type" value="Genomic_DNA"/>
</dbReference>
<organism evidence="1 2">
    <name type="scientific">Camellia lanceoleosa</name>
    <dbReference type="NCBI Taxonomy" id="1840588"/>
    <lineage>
        <taxon>Eukaryota</taxon>
        <taxon>Viridiplantae</taxon>
        <taxon>Streptophyta</taxon>
        <taxon>Embryophyta</taxon>
        <taxon>Tracheophyta</taxon>
        <taxon>Spermatophyta</taxon>
        <taxon>Magnoliopsida</taxon>
        <taxon>eudicotyledons</taxon>
        <taxon>Gunneridae</taxon>
        <taxon>Pentapetalae</taxon>
        <taxon>asterids</taxon>
        <taxon>Ericales</taxon>
        <taxon>Theaceae</taxon>
        <taxon>Camellia</taxon>
    </lineage>
</organism>
<keyword evidence="2" id="KW-1185">Reference proteome</keyword>
<evidence type="ECO:0000313" key="1">
    <source>
        <dbReference type="EMBL" id="KAI8028400.1"/>
    </source>
</evidence>
<dbReference type="Proteomes" id="UP001060215">
    <property type="component" value="Chromosome 3"/>
</dbReference>
<accession>A0ACC0ISG1</accession>
<evidence type="ECO:0000313" key="2">
    <source>
        <dbReference type="Proteomes" id="UP001060215"/>
    </source>
</evidence>
<comment type="caution">
    <text evidence="1">The sequence shown here is derived from an EMBL/GenBank/DDBJ whole genome shotgun (WGS) entry which is preliminary data.</text>
</comment>
<gene>
    <name evidence="1" type="ORF">LOK49_LG02G02612</name>
</gene>
<reference evidence="1 2" key="1">
    <citation type="journal article" date="2022" name="Plant J.">
        <title>Chromosome-level genome of Camellia lanceoleosa provides a valuable resource for understanding genome evolution and self-incompatibility.</title>
        <authorList>
            <person name="Gong W."/>
            <person name="Xiao S."/>
            <person name="Wang L."/>
            <person name="Liao Z."/>
            <person name="Chang Y."/>
            <person name="Mo W."/>
            <person name="Hu G."/>
            <person name="Li W."/>
            <person name="Zhao G."/>
            <person name="Zhu H."/>
            <person name="Hu X."/>
            <person name="Ji K."/>
            <person name="Xiang X."/>
            <person name="Song Q."/>
            <person name="Yuan D."/>
            <person name="Jin S."/>
            <person name="Zhang L."/>
        </authorList>
    </citation>
    <scope>NUCLEOTIDE SEQUENCE [LARGE SCALE GENOMIC DNA]</scope>
    <source>
        <tissue evidence="1">Fresh and healthy young leaves</tissue>
    </source>
</reference>
<sequence length="337" mass="38062">MYKLLKFCYDVLDDGTYKKCFLYGALYPEDSDINTDYLLECWAAKDLLGNDDCAMKESIMIGHLILSRLKNVSLLEEGMNDNHVTMDKFIHQLICLKRLRVSFATKSRNENASQKVHFSYNTISKLSKLEELVIDVKSPEQWSNEVVENIIKEVAALQELKSLKFSFFDTFVDVIEVAPMTLRISIPKATILLSFIESSSWKDVQSINSFEFYIGCQNLEPSQIPDFFRYDKYVKYSNSAGSNSPILRVLAEADGFELVNLKDIKQLSDFGIASMNKVQGCLIESCDAIETIVGAVDSALLPNLEHLYIKNLLKLESVCKGPVTPGSLTKLTTIHLT</sequence>